<dbReference type="Pfam" id="PF00067">
    <property type="entry name" value="p450"/>
    <property type="match status" value="1"/>
</dbReference>
<protein>
    <submittedName>
        <fullName evidence="3">Cytochrome P450</fullName>
    </submittedName>
</protein>
<dbReference type="InterPro" id="IPR017972">
    <property type="entry name" value="Cyt_P450_CS"/>
</dbReference>
<dbReference type="Gene3D" id="1.10.630.10">
    <property type="entry name" value="Cytochrome P450"/>
    <property type="match status" value="1"/>
</dbReference>
<keyword evidence="2" id="KW-0349">Heme</keyword>
<evidence type="ECO:0000313" key="3">
    <source>
        <dbReference type="EMBL" id="GAA1930855.1"/>
    </source>
</evidence>
<evidence type="ECO:0000256" key="1">
    <source>
        <dbReference type="ARBA" id="ARBA00010617"/>
    </source>
</evidence>
<evidence type="ECO:0000313" key="4">
    <source>
        <dbReference type="Proteomes" id="UP001501343"/>
    </source>
</evidence>
<keyword evidence="2" id="KW-0560">Oxidoreductase</keyword>
<dbReference type="PRINTS" id="PR00359">
    <property type="entry name" value="BP450"/>
</dbReference>
<dbReference type="PANTHER" id="PTHR46696">
    <property type="entry name" value="P450, PUTATIVE (EUROFUNG)-RELATED"/>
    <property type="match status" value="1"/>
</dbReference>
<evidence type="ECO:0000256" key="2">
    <source>
        <dbReference type="RuleBase" id="RU000461"/>
    </source>
</evidence>
<dbReference type="Proteomes" id="UP001501343">
    <property type="component" value="Unassembled WGS sequence"/>
</dbReference>
<keyword evidence="4" id="KW-1185">Reference proteome</keyword>
<dbReference type="PROSITE" id="PS00086">
    <property type="entry name" value="CYTOCHROME_P450"/>
    <property type="match status" value="1"/>
</dbReference>
<organism evidence="3 4">
    <name type="scientific">Microbacterium aoyamense</name>
    <dbReference type="NCBI Taxonomy" id="344166"/>
    <lineage>
        <taxon>Bacteria</taxon>
        <taxon>Bacillati</taxon>
        <taxon>Actinomycetota</taxon>
        <taxon>Actinomycetes</taxon>
        <taxon>Micrococcales</taxon>
        <taxon>Microbacteriaceae</taxon>
        <taxon>Microbacterium</taxon>
    </lineage>
</organism>
<accession>A0ABP5B4U2</accession>
<keyword evidence="2" id="KW-0503">Monooxygenase</keyword>
<dbReference type="SUPFAM" id="SSF48264">
    <property type="entry name" value="Cytochrome P450"/>
    <property type="match status" value="1"/>
</dbReference>
<reference evidence="4" key="1">
    <citation type="journal article" date="2019" name="Int. J. Syst. Evol. Microbiol.">
        <title>The Global Catalogue of Microorganisms (GCM) 10K type strain sequencing project: providing services to taxonomists for standard genome sequencing and annotation.</title>
        <authorList>
            <consortium name="The Broad Institute Genomics Platform"/>
            <consortium name="The Broad Institute Genome Sequencing Center for Infectious Disease"/>
            <person name="Wu L."/>
            <person name="Ma J."/>
        </authorList>
    </citation>
    <scope>NUCLEOTIDE SEQUENCE [LARGE SCALE GENOMIC DNA]</scope>
    <source>
        <strain evidence="4">JCM 14900</strain>
    </source>
</reference>
<dbReference type="InterPro" id="IPR002397">
    <property type="entry name" value="Cyt_P450_B"/>
</dbReference>
<name>A0ABP5B4U2_9MICO</name>
<dbReference type="InterPro" id="IPR001128">
    <property type="entry name" value="Cyt_P450"/>
</dbReference>
<sequence>MSALNDLDEKLLDPRWYRTDAYLEGFQRLRDEDPVHWTEDARYGKDFWAVTRHDDLEELLLNDRDFSNRRDVHVPRSPKRMTPEERHAQGFDVLMPFLDNPMHDVYRRPFNRHFSKPAIGKLRQLTDDTIDGILDELAETGIDEAVNGFALSVSTRVVLHWYGVPDEDWAKVQRAVYASGRGFVPSTEDERSENDHNGIWDYSRQLAADRMKAPKEDFLSAVVSTKVDGEPMSLHEATATIFILLEGAVGNTRNALAYGLWLLLANPDQAELLRTNPELMNSAVDEVIRHAANSPTRLRVANRDLEFGGQEIRFGDWMVGFTKSANFDERRYDSPMTFDITRNDGPGITFGSGVHNCLGRHLARLEMSVAFSKLYERFIPEFAGDVVWGNDSPGARLLAEMPMTLRAR</sequence>
<dbReference type="InterPro" id="IPR036396">
    <property type="entry name" value="Cyt_P450_sf"/>
</dbReference>
<gene>
    <name evidence="3" type="ORF">GCM10009775_23660</name>
</gene>
<dbReference type="PANTHER" id="PTHR46696:SF1">
    <property type="entry name" value="CYTOCHROME P450 YJIB-RELATED"/>
    <property type="match status" value="1"/>
</dbReference>
<keyword evidence="2" id="KW-0408">Iron</keyword>
<keyword evidence="2" id="KW-0479">Metal-binding</keyword>
<dbReference type="EMBL" id="BAAAOF010000004">
    <property type="protein sequence ID" value="GAA1930855.1"/>
    <property type="molecule type" value="Genomic_DNA"/>
</dbReference>
<comment type="similarity">
    <text evidence="1 2">Belongs to the cytochrome P450 family.</text>
</comment>
<proteinExistence type="inferred from homology"/>
<comment type="caution">
    <text evidence="3">The sequence shown here is derived from an EMBL/GenBank/DDBJ whole genome shotgun (WGS) entry which is preliminary data.</text>
</comment>